<dbReference type="AlphaFoldDB" id="A0A7K0CNS8"/>
<sequence length="186" mass="20602">MIRKPTHLLMHYARTTHDDPAHEADRQTSMADARTALCLESGVAVDDIDPATGYDHSRRAYDAVRASWIDHIRQFGISHRHTRPAVDWIHDHWTQARPQFTGGDDWVTAGLSAHAEYARAHGCMVDDCEGCAPEPDTDAAPQWTAMTAADFSPEPKARQTALFATGDDGYGTDCLFTDAEGEPTYF</sequence>
<evidence type="ECO:0000313" key="1">
    <source>
        <dbReference type="EMBL" id="MQY15128.1"/>
    </source>
</evidence>
<keyword evidence="2" id="KW-1185">Reference proteome</keyword>
<accession>A0A7K0CNS8</accession>
<dbReference type="Proteomes" id="UP000466345">
    <property type="component" value="Unassembled WGS sequence"/>
</dbReference>
<name>A0A7K0CNS8_9ACTN</name>
<organism evidence="1 2">
    <name type="scientific">Streptomyces smaragdinus</name>
    <dbReference type="NCBI Taxonomy" id="2585196"/>
    <lineage>
        <taxon>Bacteria</taxon>
        <taxon>Bacillati</taxon>
        <taxon>Actinomycetota</taxon>
        <taxon>Actinomycetes</taxon>
        <taxon>Kitasatosporales</taxon>
        <taxon>Streptomycetaceae</taxon>
        <taxon>Streptomyces</taxon>
    </lineage>
</organism>
<gene>
    <name evidence="1" type="ORF">SRB5_53060</name>
</gene>
<evidence type="ECO:0000313" key="2">
    <source>
        <dbReference type="Proteomes" id="UP000466345"/>
    </source>
</evidence>
<reference evidence="1 2" key="1">
    <citation type="submission" date="2019-10" db="EMBL/GenBank/DDBJ databases">
        <title>Streptomyces smaragdinus sp. nov. and Streptomyces fabii sp. nov., isolated from the gut of fungus growing-termite Macrotermes natalensis.</title>
        <authorList>
            <person name="Schwitalla J."/>
            <person name="Benndorf R."/>
            <person name="Martin K."/>
            <person name="De Beer W."/>
            <person name="Kaster A.-K."/>
            <person name="Vollmers J."/>
            <person name="Poulsen M."/>
            <person name="Beemelmanns C."/>
        </authorList>
    </citation>
    <scope>NUCLEOTIDE SEQUENCE [LARGE SCALE GENOMIC DNA]</scope>
    <source>
        <strain evidence="1 2">RB5</strain>
    </source>
</reference>
<dbReference type="OrthoDB" id="4289889at2"/>
<dbReference type="RefSeq" id="WP_153455970.1">
    <property type="nucleotide sequence ID" value="NZ_WEGJ01000029.1"/>
</dbReference>
<dbReference type="EMBL" id="WEGJ01000029">
    <property type="protein sequence ID" value="MQY15128.1"/>
    <property type="molecule type" value="Genomic_DNA"/>
</dbReference>
<comment type="caution">
    <text evidence="1">The sequence shown here is derived from an EMBL/GenBank/DDBJ whole genome shotgun (WGS) entry which is preliminary data.</text>
</comment>
<proteinExistence type="predicted"/>
<protein>
    <submittedName>
        <fullName evidence="1">Uncharacterized protein</fullName>
    </submittedName>
</protein>